<evidence type="ECO:0000313" key="1">
    <source>
        <dbReference type="EMBL" id="QTD48902.1"/>
    </source>
</evidence>
<sequence length="141" mass="15743">MPLSLNEEGSCALIGDQDFELEIFAQDACDHFFINIKIMDLPHGNRADILYQAMTLNLFQQETLGGSLAVDPKNESLMYCYSREIEQTTFSCFANIVGNLLDTASKLRDGLSQVEPTSFEGVPETMSPHDMTNMYAVINYA</sequence>
<dbReference type="EMBL" id="CP071793">
    <property type="protein sequence ID" value="QTD48902.1"/>
    <property type="molecule type" value="Genomic_DNA"/>
</dbReference>
<dbReference type="GO" id="GO:0030254">
    <property type="term" value="P:protein secretion by the type III secretion system"/>
    <property type="evidence" value="ECO:0007669"/>
    <property type="project" value="InterPro"/>
</dbReference>
<dbReference type="InterPro" id="IPR010261">
    <property type="entry name" value="Tir_chaperone"/>
</dbReference>
<gene>
    <name evidence="1" type="ORF">J3U87_25240</name>
</gene>
<dbReference type="Gene3D" id="3.30.1460.10">
    <property type="match status" value="1"/>
</dbReference>
<name>A0A8A4TIB8_SULCO</name>
<dbReference type="SUPFAM" id="SSF69635">
    <property type="entry name" value="Type III secretory system chaperone-like"/>
    <property type="match status" value="1"/>
</dbReference>
<evidence type="ECO:0000313" key="2">
    <source>
        <dbReference type="Proteomes" id="UP000663929"/>
    </source>
</evidence>
<accession>A0A8A4TIB8</accession>
<proteinExistence type="predicted"/>
<dbReference type="CDD" id="cd17034">
    <property type="entry name" value="T3SC_IA_ShcO1-like"/>
    <property type="match status" value="1"/>
</dbReference>
<reference evidence="1" key="1">
    <citation type="submission" date="2021-03" db="EMBL/GenBank/DDBJ databases">
        <title>Acanthopleuribacteraceae sp. M133.</title>
        <authorList>
            <person name="Wang G."/>
        </authorList>
    </citation>
    <scope>NUCLEOTIDE SEQUENCE</scope>
    <source>
        <strain evidence="1">M133</strain>
    </source>
</reference>
<dbReference type="AlphaFoldDB" id="A0A8A4TIB8"/>
<dbReference type="Proteomes" id="UP000663929">
    <property type="component" value="Chromosome"/>
</dbReference>
<dbReference type="Pfam" id="PF05932">
    <property type="entry name" value="CesT"/>
    <property type="match status" value="1"/>
</dbReference>
<keyword evidence="2" id="KW-1185">Reference proteome</keyword>
<organism evidence="1 2">
    <name type="scientific">Sulfidibacter corallicola</name>
    <dbReference type="NCBI Taxonomy" id="2818388"/>
    <lineage>
        <taxon>Bacteria</taxon>
        <taxon>Pseudomonadati</taxon>
        <taxon>Acidobacteriota</taxon>
        <taxon>Holophagae</taxon>
        <taxon>Acanthopleuribacterales</taxon>
        <taxon>Acanthopleuribacteraceae</taxon>
        <taxon>Sulfidibacter</taxon>
    </lineage>
</organism>
<protein>
    <submittedName>
        <fullName evidence="1">Type III secretion system chaperone</fullName>
    </submittedName>
</protein>
<dbReference type="KEGG" id="scor:J3U87_25240"/>